<dbReference type="GeneID" id="15806520"/>
<gene>
    <name evidence="1" type="ORF">BEWA_036330</name>
</gene>
<accession>L1LDS3</accession>
<name>L1LDS3_THEEQ</name>
<sequence length="327" mass="38016">MLTLNLQNSQVFLWNNGNGRLVPKSSTLDSCPNVLDRQVTIDIGKNSDGWYGPSTITSKIDIFTTMLTNPELPGYQICHNTGPPFMVKSVVDGTTPTNIKVAQEVHNVYVYRWNNVPLLVDFELLNKEFLSFANLDNKWEGIKTPKSDYRRMHYLRELLGYINCRMGNRVVIDIWVKKKYSKYHIGACKFPGMEEKKGAAVIVENVPHKYGDLNGYQEFRRKLSNNKQFDIGHIMNSTRRVIIDLPNRPVKTVSLFTRPYGYTNNPLDIVEVVTDVYEYYYKHNRDKEFVKYAVSNEPLRKTNDLLHYETGKVILWKSKVIEKRYDL</sequence>
<evidence type="ECO:0000313" key="1">
    <source>
        <dbReference type="EMBL" id="EKX73597.1"/>
    </source>
</evidence>
<comment type="caution">
    <text evidence="1">The sequence shown here is derived from an EMBL/GenBank/DDBJ whole genome shotgun (WGS) entry which is preliminary data.</text>
</comment>
<protein>
    <submittedName>
        <fullName evidence="1">Uncharacterized protein</fullName>
    </submittedName>
</protein>
<organism evidence="1 2">
    <name type="scientific">Theileria equi strain WA</name>
    <dbReference type="NCBI Taxonomy" id="1537102"/>
    <lineage>
        <taxon>Eukaryota</taxon>
        <taxon>Sar</taxon>
        <taxon>Alveolata</taxon>
        <taxon>Apicomplexa</taxon>
        <taxon>Aconoidasida</taxon>
        <taxon>Piroplasmida</taxon>
        <taxon>Theileriidae</taxon>
        <taxon>Theileria</taxon>
    </lineage>
</organism>
<dbReference type="Proteomes" id="UP000031512">
    <property type="component" value="Unassembled WGS sequence"/>
</dbReference>
<evidence type="ECO:0000313" key="2">
    <source>
        <dbReference type="Proteomes" id="UP000031512"/>
    </source>
</evidence>
<dbReference type="EMBL" id="ACOU01000002">
    <property type="protein sequence ID" value="EKX73597.1"/>
    <property type="molecule type" value="Genomic_DNA"/>
</dbReference>
<dbReference type="VEuPathDB" id="PiroplasmaDB:BEWA_036330"/>
<dbReference type="KEGG" id="beq:BEWA_036330"/>
<dbReference type="AlphaFoldDB" id="L1LDS3"/>
<dbReference type="RefSeq" id="XP_004833049.1">
    <property type="nucleotide sequence ID" value="XM_004832992.1"/>
</dbReference>
<keyword evidence="2" id="KW-1185">Reference proteome</keyword>
<proteinExistence type="predicted"/>
<reference evidence="1 2" key="1">
    <citation type="journal article" date="2012" name="BMC Genomics">
        <title>Comparative genomic analysis and phylogenetic position of Theileria equi.</title>
        <authorList>
            <person name="Kappmeyer L.S."/>
            <person name="Thiagarajan M."/>
            <person name="Herndon D.R."/>
            <person name="Ramsay J.D."/>
            <person name="Caler E."/>
            <person name="Djikeng A."/>
            <person name="Gillespie J.J."/>
            <person name="Lau A.O."/>
            <person name="Roalson E.H."/>
            <person name="Silva J.C."/>
            <person name="Silva M.G."/>
            <person name="Suarez C.E."/>
            <person name="Ueti M.W."/>
            <person name="Nene V.M."/>
            <person name="Mealey R.H."/>
            <person name="Knowles D.P."/>
            <person name="Brayton K.A."/>
        </authorList>
    </citation>
    <scope>NUCLEOTIDE SEQUENCE [LARGE SCALE GENOMIC DNA]</scope>
    <source>
        <strain evidence="1 2">WA</strain>
    </source>
</reference>